<reference evidence="2 3" key="1">
    <citation type="submission" date="2014-11" db="EMBL/GenBank/DDBJ databases">
        <title>Genetic blueprint of the zoonotic pathogen Toxocara canis.</title>
        <authorList>
            <person name="Zhu X.-Q."/>
            <person name="Korhonen P.K."/>
            <person name="Cai H."/>
            <person name="Young N.D."/>
            <person name="Nejsum P."/>
            <person name="von Samson-Himmelstjerna G."/>
            <person name="Boag P.R."/>
            <person name="Tan P."/>
            <person name="Li Q."/>
            <person name="Min J."/>
            <person name="Yang Y."/>
            <person name="Wang X."/>
            <person name="Fang X."/>
            <person name="Hall R.S."/>
            <person name="Hofmann A."/>
            <person name="Sternberg P.W."/>
            <person name="Jex A.R."/>
            <person name="Gasser R.B."/>
        </authorList>
    </citation>
    <scope>NUCLEOTIDE SEQUENCE [LARGE SCALE GENOMIC DNA]</scope>
    <source>
        <strain evidence="2">PN_DK_2014</strain>
    </source>
</reference>
<name>A0A0B2V3J0_TOXCA</name>
<comment type="caution">
    <text evidence="2">The sequence shown here is derived from an EMBL/GenBank/DDBJ whole genome shotgun (WGS) entry which is preliminary data.</text>
</comment>
<accession>A0A0B2V3J0</accession>
<evidence type="ECO:0000313" key="2">
    <source>
        <dbReference type="EMBL" id="KHN76049.1"/>
    </source>
</evidence>
<protein>
    <submittedName>
        <fullName evidence="2">Uncharacterized protein</fullName>
    </submittedName>
</protein>
<sequence>MWFVKVFVGVIVLVMIGGATLIYTPSGRHNCSEKTMIKYWSTLAHEAGGLLQFVFLRGALCFIATEKTAEHHINLDPLQACHRKVRRTVFLATKLYADRECNDMYFIASCYTYPTAYLVMRCPDEKPVFKPGDYGRCQEYVNETLNPVPTTTVVTEPTTLDNGQEKQSIYCTTPVVILTVIVNCFVKVY</sequence>
<evidence type="ECO:0000256" key="1">
    <source>
        <dbReference type="SAM" id="Phobius"/>
    </source>
</evidence>
<keyword evidence="1" id="KW-1133">Transmembrane helix</keyword>
<gene>
    <name evidence="2" type="ORF">Tcan_15656</name>
</gene>
<proteinExistence type="predicted"/>
<evidence type="ECO:0000313" key="3">
    <source>
        <dbReference type="Proteomes" id="UP000031036"/>
    </source>
</evidence>
<dbReference type="EMBL" id="JPKZ01002581">
    <property type="protein sequence ID" value="KHN76049.1"/>
    <property type="molecule type" value="Genomic_DNA"/>
</dbReference>
<keyword evidence="3" id="KW-1185">Reference proteome</keyword>
<keyword evidence="1" id="KW-0812">Transmembrane</keyword>
<feature type="transmembrane region" description="Helical" evidence="1">
    <location>
        <begin position="6"/>
        <end position="24"/>
    </location>
</feature>
<dbReference type="Proteomes" id="UP000031036">
    <property type="component" value="Unassembled WGS sequence"/>
</dbReference>
<organism evidence="2 3">
    <name type="scientific">Toxocara canis</name>
    <name type="common">Canine roundworm</name>
    <dbReference type="NCBI Taxonomy" id="6265"/>
    <lineage>
        <taxon>Eukaryota</taxon>
        <taxon>Metazoa</taxon>
        <taxon>Ecdysozoa</taxon>
        <taxon>Nematoda</taxon>
        <taxon>Chromadorea</taxon>
        <taxon>Rhabditida</taxon>
        <taxon>Spirurina</taxon>
        <taxon>Ascaridomorpha</taxon>
        <taxon>Ascaridoidea</taxon>
        <taxon>Toxocaridae</taxon>
        <taxon>Toxocara</taxon>
    </lineage>
</organism>
<keyword evidence="1" id="KW-0472">Membrane</keyword>
<dbReference type="AlphaFoldDB" id="A0A0B2V3J0"/>